<dbReference type="Pfam" id="PF04185">
    <property type="entry name" value="Phosphoesterase"/>
    <property type="match status" value="1"/>
</dbReference>
<dbReference type="NCBIfam" id="TIGR03396">
    <property type="entry name" value="PC_PLC"/>
    <property type="match status" value="1"/>
</dbReference>
<dbReference type="PANTHER" id="PTHR31956:SF1">
    <property type="entry name" value="NON-SPECIFIC PHOSPHOLIPASE C1"/>
    <property type="match status" value="1"/>
</dbReference>
<dbReference type="STRING" id="679197.HMPREF9336_04291"/>
<keyword evidence="2" id="KW-0378">Hydrolase</keyword>
<keyword evidence="1" id="KW-0964">Secreted</keyword>
<dbReference type="InterPro" id="IPR007312">
    <property type="entry name" value="Phosphoesterase"/>
</dbReference>
<feature type="domain" description="Bacterial phospholipase C C-terminal" evidence="4">
    <location>
        <begin position="492"/>
        <end position="564"/>
    </location>
</feature>
<organism evidence="5 6">
    <name type="scientific">Segniliparus rugosus (strain ATCC BAA-974 / DSM 45345 / CCUG 50838 / CIP 108380 / JCM 13579 / CDC 945)</name>
    <dbReference type="NCBI Taxonomy" id="679197"/>
    <lineage>
        <taxon>Bacteria</taxon>
        <taxon>Bacillati</taxon>
        <taxon>Actinomycetota</taxon>
        <taxon>Actinomycetes</taxon>
        <taxon>Mycobacteriales</taxon>
        <taxon>Segniliparaceae</taxon>
        <taxon>Segniliparus</taxon>
    </lineage>
</organism>
<dbReference type="eggNOG" id="COG3511">
    <property type="taxonomic scope" value="Bacteria"/>
</dbReference>
<dbReference type="HOGENOM" id="CLU_008770_1_0_11"/>
<evidence type="ECO:0000256" key="2">
    <source>
        <dbReference type="ARBA" id="ARBA00022801"/>
    </source>
</evidence>
<dbReference type="GO" id="GO:0034480">
    <property type="term" value="F:phosphatidylcholine phospholipase C activity"/>
    <property type="evidence" value="ECO:0007669"/>
    <property type="project" value="InterPro"/>
</dbReference>
<dbReference type="AlphaFoldDB" id="U1M185"/>
<proteinExistence type="predicted"/>
<comment type="caution">
    <text evidence="5">The sequence shown here is derived from an EMBL/GenBank/DDBJ whole genome shotgun (WGS) entry which is preliminary data.</text>
</comment>
<dbReference type="Pfam" id="PF05506">
    <property type="entry name" value="PLipase_C_C"/>
    <property type="match status" value="2"/>
</dbReference>
<dbReference type="Gene3D" id="3.40.720.10">
    <property type="entry name" value="Alkaline Phosphatase, subunit A"/>
    <property type="match status" value="2"/>
</dbReference>
<dbReference type="EMBL" id="ACZI02000003">
    <property type="protein sequence ID" value="ERG69147.1"/>
    <property type="molecule type" value="Genomic_DNA"/>
</dbReference>
<dbReference type="InterPro" id="IPR017767">
    <property type="entry name" value="PC-PLC"/>
</dbReference>
<dbReference type="InterPro" id="IPR017850">
    <property type="entry name" value="Alkaline_phosphatase_core_sf"/>
</dbReference>
<protein>
    <submittedName>
        <fullName evidence="5">Phospholipase C, phosphocholine-specific</fullName>
    </submittedName>
</protein>
<dbReference type="GO" id="GO:0016042">
    <property type="term" value="P:lipid catabolic process"/>
    <property type="evidence" value="ECO:0007669"/>
    <property type="project" value="InterPro"/>
</dbReference>
<evidence type="ECO:0000313" key="5">
    <source>
        <dbReference type="EMBL" id="ERG69147.1"/>
    </source>
</evidence>
<sequence length="656" mass="71755">MSSPEPTRTPADLKHVVILMQENRSFDHYFGSLSGVRGFADKQVLEYPDGRSVFEQSDPWFSQLLHWLAALGFDTDLNPNGQTLRPFRMDSTKYNAQNADDLLHDWASTHVMCHNGAWNRWIAAKSPQTMGYFTRQDIPFQHALADAYTICDQYFCSLLGPTTPNRLYQWTATIDPAGRAGGPATGNPPDYQPVYRWSTYPEQLQQAGVSWQTYANDEVGDSTSSHPYVGDYGDNPLWLFQQYHDSLASTDPAARQLAIRGGLHDGWKPDSGQGLDTGHLLAQFIADCQNGALPQVSYIVAPYAWCEHPASSPNYGAHYIKTVIDAINSNEDIRRSTALILNFDENDGYFDHVLPPIPEPNTPDEFVNGEPIGYGVRVPLIVVSPWTRGGWVNSQVSDHTSIIRFLEQFTGVRAANISEWRREISGDLMSCFDFANPDFTVPDLPDTQALVAAADQDRALPAVPIPAAGSVPQPGQESEPARRKRPGAYLLDANIATSAGTVTVVVSNNGQHAAALALFPNVALDFVPTHLTVRPGEQRSWTWPKSADNYDISVYGPDGFLRRFFAKTALATAPAVTAASAGGAQPSVSLRLSNPGASSVSFTAQANDFTDHTASATLAGGSEQDVAWPLDEHGYYDVVVSTGPGFRYRFAGRVPV</sequence>
<evidence type="ECO:0000256" key="1">
    <source>
        <dbReference type="ARBA" id="ARBA00022525"/>
    </source>
</evidence>
<dbReference type="OrthoDB" id="4181857at2"/>
<evidence type="ECO:0000313" key="6">
    <source>
        <dbReference type="Proteomes" id="UP000004816"/>
    </source>
</evidence>
<reference evidence="5 6" key="1">
    <citation type="journal article" date="2011" name="Stand. Genomic Sci.">
        <title>High quality draft genome sequence of Segniliparus rugosus CDC 945(T)= (ATCC BAA-974(T)).</title>
        <authorList>
            <person name="Earl A.M."/>
            <person name="Desjardins C.A."/>
            <person name="Fitzgerald M.G."/>
            <person name="Arachchi H.M."/>
            <person name="Zeng Q."/>
            <person name="Mehta T."/>
            <person name="Griggs A."/>
            <person name="Birren B.W."/>
            <person name="Toney N.C."/>
            <person name="Carr J."/>
            <person name="Posey J."/>
            <person name="Butler W.R."/>
        </authorList>
    </citation>
    <scope>NUCLEOTIDE SEQUENCE [LARGE SCALE GENOMIC DNA]</scope>
    <source>
        <strain evidence="6">ATCC BAA-974 / DSM 45345 / CCUG 50838 / CIP 108380 / JCM 13579 / CDC 945</strain>
    </source>
</reference>
<name>U1M185_SEGRC</name>
<dbReference type="Proteomes" id="UP000004816">
    <property type="component" value="Unassembled WGS sequence"/>
</dbReference>
<keyword evidence="3" id="KW-0843">Virulence</keyword>
<feature type="domain" description="Bacterial phospholipase C C-terminal" evidence="4">
    <location>
        <begin position="576"/>
        <end position="653"/>
    </location>
</feature>
<dbReference type="InterPro" id="IPR008475">
    <property type="entry name" value="PLipase_C_C"/>
</dbReference>
<evidence type="ECO:0000259" key="4">
    <source>
        <dbReference type="Pfam" id="PF05506"/>
    </source>
</evidence>
<evidence type="ECO:0000256" key="3">
    <source>
        <dbReference type="ARBA" id="ARBA00023026"/>
    </source>
</evidence>
<dbReference type="RefSeq" id="WP_021030614.1">
    <property type="nucleotide sequence ID" value="NZ_KI391954.1"/>
</dbReference>
<gene>
    <name evidence="5" type="ORF">HMPREF9336_04291</name>
</gene>
<dbReference type="PANTHER" id="PTHR31956">
    <property type="entry name" value="NON-SPECIFIC PHOSPHOLIPASE C4-RELATED"/>
    <property type="match status" value="1"/>
</dbReference>
<keyword evidence="6" id="KW-1185">Reference proteome</keyword>
<dbReference type="CDD" id="cd16014">
    <property type="entry name" value="PLC"/>
    <property type="match status" value="1"/>
</dbReference>
<accession>U1M185</accession>